<dbReference type="PRINTS" id="PR00463">
    <property type="entry name" value="EP450I"/>
</dbReference>
<comment type="caution">
    <text evidence="9">The sequence shown here is derived from an EMBL/GenBank/DDBJ whole genome shotgun (WGS) entry which is preliminary data.</text>
</comment>
<gene>
    <name evidence="9" type="primary">CYP76B10_10</name>
    <name evidence="9" type="ORF">CK203_014009</name>
</gene>
<evidence type="ECO:0000256" key="2">
    <source>
        <dbReference type="ARBA" id="ARBA00022617"/>
    </source>
</evidence>
<dbReference type="Proteomes" id="UP000288805">
    <property type="component" value="Unassembled WGS sequence"/>
</dbReference>
<proteinExistence type="inferred from homology"/>
<dbReference type="GO" id="GO:0005506">
    <property type="term" value="F:iron ion binding"/>
    <property type="evidence" value="ECO:0007669"/>
    <property type="project" value="InterPro"/>
</dbReference>
<dbReference type="InterPro" id="IPR036396">
    <property type="entry name" value="Cyt_P450_sf"/>
</dbReference>
<keyword evidence="4 8" id="KW-0560">Oxidoreductase</keyword>
<dbReference type="InterPro" id="IPR001128">
    <property type="entry name" value="Cyt_P450"/>
</dbReference>
<evidence type="ECO:0000256" key="5">
    <source>
        <dbReference type="ARBA" id="ARBA00023004"/>
    </source>
</evidence>
<dbReference type="InterPro" id="IPR017972">
    <property type="entry name" value="Cyt_P450_CS"/>
</dbReference>
<dbReference type="GO" id="GO:0016705">
    <property type="term" value="F:oxidoreductase activity, acting on paired donors, with incorporation or reduction of molecular oxygen"/>
    <property type="evidence" value="ECO:0007669"/>
    <property type="project" value="InterPro"/>
</dbReference>
<dbReference type="FunFam" id="1.10.630.10:FF:000163">
    <property type="entry name" value="Geraniol 8-hydroxylase"/>
    <property type="match status" value="1"/>
</dbReference>
<evidence type="ECO:0000256" key="4">
    <source>
        <dbReference type="ARBA" id="ARBA00023002"/>
    </source>
</evidence>
<name>A0A438JJ95_VITVI</name>
<dbReference type="PANTHER" id="PTHR47950:SF4">
    <property type="entry name" value="GERANIOL 8-HYDROXYLASE-LIKE"/>
    <property type="match status" value="1"/>
</dbReference>
<dbReference type="GO" id="GO:0020037">
    <property type="term" value="F:heme binding"/>
    <property type="evidence" value="ECO:0007669"/>
    <property type="project" value="InterPro"/>
</dbReference>
<dbReference type="SUPFAM" id="SSF48264">
    <property type="entry name" value="Cytochrome P450"/>
    <property type="match status" value="1"/>
</dbReference>
<evidence type="ECO:0000256" key="1">
    <source>
        <dbReference type="ARBA" id="ARBA00010617"/>
    </source>
</evidence>
<keyword evidence="6 8" id="KW-0503">Monooxygenase</keyword>
<sequence>MEEGGKPNLVDYFPVLRQIDPQGIRRGLTIYFGRMIEIFDRMIKRRLRLRKMQGSIASSDVLDILLNISEDNSNEIERSHMEHLLLDLFVAGTDTTSSSSTLEWAMAELLHNPEKLLKARMELLQTIGQDKQVKESDITRLPYVQAVVKETFRLHPAIPVLLPRRVEEDTDIKGFTVPKNAQVLVNAWAIGRDPNTWENSNSFVPERFLGLDMDVKGQNFELIPFGAGRRICPGLPLAIRMVHLMLASLIHSYDWKLEDGVTQENMNMEERFGLSLQKAQPLQALPAVIN</sequence>
<organism evidence="9 10">
    <name type="scientific">Vitis vinifera</name>
    <name type="common">Grape</name>
    <dbReference type="NCBI Taxonomy" id="29760"/>
    <lineage>
        <taxon>Eukaryota</taxon>
        <taxon>Viridiplantae</taxon>
        <taxon>Streptophyta</taxon>
        <taxon>Embryophyta</taxon>
        <taxon>Tracheophyta</taxon>
        <taxon>Spermatophyta</taxon>
        <taxon>Magnoliopsida</taxon>
        <taxon>eudicotyledons</taxon>
        <taxon>Gunneridae</taxon>
        <taxon>Pentapetalae</taxon>
        <taxon>rosids</taxon>
        <taxon>Vitales</taxon>
        <taxon>Vitaceae</taxon>
        <taxon>Viteae</taxon>
        <taxon>Vitis</taxon>
    </lineage>
</organism>
<dbReference type="PANTHER" id="PTHR47950">
    <property type="entry name" value="CYTOCHROME P450, FAMILY 76, SUBFAMILY C, POLYPEPTIDE 5-RELATED"/>
    <property type="match status" value="1"/>
</dbReference>
<evidence type="ECO:0000313" key="10">
    <source>
        <dbReference type="Proteomes" id="UP000288805"/>
    </source>
</evidence>
<feature type="binding site" description="axial binding residue" evidence="7">
    <location>
        <position position="232"/>
    </location>
    <ligand>
        <name>heme</name>
        <dbReference type="ChEBI" id="CHEBI:30413"/>
    </ligand>
    <ligandPart>
        <name>Fe</name>
        <dbReference type="ChEBI" id="CHEBI:18248"/>
    </ligandPart>
</feature>
<dbReference type="Pfam" id="PF00067">
    <property type="entry name" value="p450"/>
    <property type="match status" value="1"/>
</dbReference>
<dbReference type="EMBL" id="QGNW01000039">
    <property type="protein sequence ID" value="RVX09017.1"/>
    <property type="molecule type" value="Genomic_DNA"/>
</dbReference>
<dbReference type="Gene3D" id="1.10.630.10">
    <property type="entry name" value="Cytochrome P450"/>
    <property type="match status" value="1"/>
</dbReference>
<comment type="cofactor">
    <cofactor evidence="7">
        <name>heme</name>
        <dbReference type="ChEBI" id="CHEBI:30413"/>
    </cofactor>
</comment>
<dbReference type="GO" id="GO:0004497">
    <property type="term" value="F:monooxygenase activity"/>
    <property type="evidence" value="ECO:0007669"/>
    <property type="project" value="UniProtKB-KW"/>
</dbReference>
<evidence type="ECO:0000313" key="9">
    <source>
        <dbReference type="EMBL" id="RVX09017.1"/>
    </source>
</evidence>
<dbReference type="InterPro" id="IPR002401">
    <property type="entry name" value="Cyt_P450_E_grp-I"/>
</dbReference>
<reference evidence="9 10" key="1">
    <citation type="journal article" date="2018" name="PLoS Genet.">
        <title>Population sequencing reveals clonal diversity and ancestral inbreeding in the grapevine cultivar Chardonnay.</title>
        <authorList>
            <person name="Roach M.J."/>
            <person name="Johnson D.L."/>
            <person name="Bohlmann J."/>
            <person name="van Vuuren H.J."/>
            <person name="Jones S.J."/>
            <person name="Pretorius I.S."/>
            <person name="Schmidt S.A."/>
            <person name="Borneman A.R."/>
        </authorList>
    </citation>
    <scope>NUCLEOTIDE SEQUENCE [LARGE SCALE GENOMIC DNA]</scope>
    <source>
        <strain evidence="10">cv. Chardonnay</strain>
        <tissue evidence="9">Leaf</tissue>
    </source>
</reference>
<comment type="similarity">
    <text evidence="1 8">Belongs to the cytochrome P450 family.</text>
</comment>
<evidence type="ECO:0000256" key="7">
    <source>
        <dbReference type="PIRSR" id="PIRSR602401-1"/>
    </source>
</evidence>
<evidence type="ECO:0000256" key="8">
    <source>
        <dbReference type="RuleBase" id="RU000461"/>
    </source>
</evidence>
<evidence type="ECO:0000256" key="6">
    <source>
        <dbReference type="ARBA" id="ARBA00023033"/>
    </source>
</evidence>
<evidence type="ECO:0000256" key="3">
    <source>
        <dbReference type="ARBA" id="ARBA00022723"/>
    </source>
</evidence>
<keyword evidence="3 7" id="KW-0479">Metal-binding</keyword>
<accession>A0A438JJ95</accession>
<dbReference type="PRINTS" id="PR00385">
    <property type="entry name" value="P450"/>
</dbReference>
<keyword evidence="5 7" id="KW-0408">Iron</keyword>
<protein>
    <submittedName>
        <fullName evidence="9">Geraniol 8-hydroxylase</fullName>
    </submittedName>
</protein>
<dbReference type="PROSITE" id="PS00086">
    <property type="entry name" value="CYTOCHROME_P450"/>
    <property type="match status" value="1"/>
</dbReference>
<keyword evidence="2 7" id="KW-0349">Heme</keyword>
<dbReference type="AlphaFoldDB" id="A0A438JJ95"/>